<organism evidence="11 12">
    <name type="scientific">Octodon degus</name>
    <name type="common">Degu</name>
    <name type="synonym">Sciurus degus</name>
    <dbReference type="NCBI Taxonomy" id="10160"/>
    <lineage>
        <taxon>Eukaryota</taxon>
        <taxon>Metazoa</taxon>
        <taxon>Chordata</taxon>
        <taxon>Craniata</taxon>
        <taxon>Vertebrata</taxon>
        <taxon>Euteleostomi</taxon>
        <taxon>Mammalia</taxon>
        <taxon>Eutheria</taxon>
        <taxon>Euarchontoglires</taxon>
        <taxon>Glires</taxon>
        <taxon>Rodentia</taxon>
        <taxon>Hystricomorpha</taxon>
        <taxon>Octodontidae</taxon>
        <taxon>Octodon</taxon>
    </lineage>
</organism>
<evidence type="ECO:0000256" key="7">
    <source>
        <dbReference type="ARBA" id="ARBA00022729"/>
    </source>
</evidence>
<evidence type="ECO:0000256" key="6">
    <source>
        <dbReference type="ARBA" id="ARBA00022692"/>
    </source>
</evidence>
<proteinExistence type="inferred from homology"/>
<accession>A0A6P3VBV9</accession>
<dbReference type="Proteomes" id="UP000515203">
    <property type="component" value="Unplaced"/>
</dbReference>
<dbReference type="PANTHER" id="PTHR48043:SF161">
    <property type="entry name" value="UDP GLUCURONOSYLTRANSFERASE FAMILY 1 MEMBER A1"/>
    <property type="match status" value="1"/>
</dbReference>
<dbReference type="Pfam" id="PF00201">
    <property type="entry name" value="UDPGT"/>
    <property type="match status" value="1"/>
</dbReference>
<evidence type="ECO:0000256" key="2">
    <source>
        <dbReference type="ARBA" id="ARBA00009995"/>
    </source>
</evidence>
<evidence type="ECO:0000256" key="1">
    <source>
        <dbReference type="ARBA" id="ARBA00004167"/>
    </source>
</evidence>
<feature type="chain" id="PRO_5027968836" description="glucuronosyltransferase" evidence="10">
    <location>
        <begin position="28"/>
        <end position="305"/>
    </location>
</feature>
<dbReference type="RefSeq" id="XP_012371473.1">
    <property type="nucleotide sequence ID" value="XM_012516019.2"/>
</dbReference>
<evidence type="ECO:0000256" key="8">
    <source>
        <dbReference type="ARBA" id="ARBA00022989"/>
    </source>
</evidence>
<dbReference type="InterPro" id="IPR002213">
    <property type="entry name" value="UDP_glucos_trans"/>
</dbReference>
<dbReference type="GO" id="GO:0016020">
    <property type="term" value="C:membrane"/>
    <property type="evidence" value="ECO:0007669"/>
    <property type="project" value="UniProtKB-SubCell"/>
</dbReference>
<sequence>MATVLRVPWQGLVRLLLVVCVMPWAEGWKVLVVPMEGSHWLSMRDVVRELHSRGHQAVVLAPEVSLHIRGDDFFTLNSFSFPYTQEEYDNFFKECTLILQAQNILEIWFKTLRSMQKFFELYLTSCVQMLHNSTLISQLKASSFDVVLTDPVFPCGAVLALYLNIPAVFFLRGLAGGLDFEGTQCPQPLSYVPQWLTTYSDHMTFLQRVNNMVYPLGFNLLCHFGFSSYASMASELLQREVSVVDVLSHASVWLMRWDFVLEYPRPIMPNMVFIGGINCMSRKPSSQAVRGQPVFTYELEHLVVA</sequence>
<protein>
    <recommendedName>
        <fullName evidence="3">glucuronosyltransferase</fullName>
        <ecNumber evidence="3">2.4.1.17</ecNumber>
    </recommendedName>
</protein>
<keyword evidence="6" id="KW-0812">Transmembrane</keyword>
<dbReference type="Gene3D" id="3.40.50.2000">
    <property type="entry name" value="Glycogen Phosphorylase B"/>
    <property type="match status" value="1"/>
</dbReference>
<evidence type="ECO:0000256" key="10">
    <source>
        <dbReference type="SAM" id="SignalP"/>
    </source>
</evidence>
<evidence type="ECO:0000313" key="11">
    <source>
        <dbReference type="Proteomes" id="UP000515203"/>
    </source>
</evidence>
<evidence type="ECO:0000313" key="12">
    <source>
        <dbReference type="RefSeq" id="XP_012371473.1"/>
    </source>
</evidence>
<keyword evidence="8" id="KW-1133">Transmembrane helix</keyword>
<keyword evidence="5" id="KW-0808">Transferase</keyword>
<keyword evidence="8" id="KW-0472">Membrane</keyword>
<dbReference type="EC" id="2.4.1.17" evidence="3"/>
<comment type="similarity">
    <text evidence="2">Belongs to the UDP-glycosyltransferase family.</text>
</comment>
<evidence type="ECO:0000256" key="5">
    <source>
        <dbReference type="ARBA" id="ARBA00022679"/>
    </source>
</evidence>
<dbReference type="InterPro" id="IPR050271">
    <property type="entry name" value="UDP-glycosyltransferase"/>
</dbReference>
<keyword evidence="9" id="KW-0325">Glycoprotein</keyword>
<dbReference type="OrthoDB" id="5835829at2759"/>
<keyword evidence="11" id="KW-1185">Reference proteome</keyword>
<dbReference type="AlphaFoldDB" id="A0A6P3VBV9"/>
<dbReference type="InParanoid" id="A0A6P3VBV9"/>
<dbReference type="FunFam" id="3.40.50.2000:FF:000066">
    <property type="entry name" value="UDP-glucuronosyltransferase 1-1"/>
    <property type="match status" value="1"/>
</dbReference>
<gene>
    <name evidence="12" type="primary">LOC105742983</name>
</gene>
<keyword evidence="4" id="KW-0328">Glycosyltransferase</keyword>
<dbReference type="PANTHER" id="PTHR48043">
    <property type="entry name" value="EG:EG0003.4 PROTEIN-RELATED"/>
    <property type="match status" value="1"/>
</dbReference>
<keyword evidence="7 10" id="KW-0732">Signal</keyword>
<evidence type="ECO:0000256" key="4">
    <source>
        <dbReference type="ARBA" id="ARBA00022676"/>
    </source>
</evidence>
<comment type="subcellular location">
    <subcellularLocation>
        <location evidence="1">Membrane</location>
        <topology evidence="1">Single-pass membrane protein</topology>
    </subcellularLocation>
</comment>
<evidence type="ECO:0000256" key="3">
    <source>
        <dbReference type="ARBA" id="ARBA00012544"/>
    </source>
</evidence>
<dbReference type="GeneID" id="105742983"/>
<name>A0A6P3VBV9_OCTDE</name>
<dbReference type="SUPFAM" id="SSF53756">
    <property type="entry name" value="UDP-Glycosyltransferase/glycogen phosphorylase"/>
    <property type="match status" value="1"/>
</dbReference>
<reference evidence="12" key="1">
    <citation type="submission" date="2025-08" db="UniProtKB">
        <authorList>
            <consortium name="RefSeq"/>
        </authorList>
    </citation>
    <scope>IDENTIFICATION</scope>
</reference>
<evidence type="ECO:0000256" key="9">
    <source>
        <dbReference type="ARBA" id="ARBA00023180"/>
    </source>
</evidence>
<dbReference type="GO" id="GO:0015020">
    <property type="term" value="F:glucuronosyltransferase activity"/>
    <property type="evidence" value="ECO:0007669"/>
    <property type="project" value="UniProtKB-EC"/>
</dbReference>
<feature type="signal peptide" evidence="10">
    <location>
        <begin position="1"/>
        <end position="27"/>
    </location>
</feature>